<protein>
    <recommendedName>
        <fullName evidence="4">Glutathione S-transferase kappa</fullName>
        <ecNumber evidence="4">2.5.1.18</ecNumber>
    </recommendedName>
</protein>
<dbReference type="EC" id="2.5.1.18" evidence="4"/>
<organism evidence="7 8">
    <name type="scientific">Testicularia cyperi</name>
    <dbReference type="NCBI Taxonomy" id="1882483"/>
    <lineage>
        <taxon>Eukaryota</taxon>
        <taxon>Fungi</taxon>
        <taxon>Dikarya</taxon>
        <taxon>Basidiomycota</taxon>
        <taxon>Ustilaginomycotina</taxon>
        <taxon>Ustilaginomycetes</taxon>
        <taxon>Ustilaginales</taxon>
        <taxon>Anthracoideaceae</taxon>
        <taxon>Testicularia</taxon>
    </lineage>
</organism>
<accession>A0A317XVG1</accession>
<evidence type="ECO:0000256" key="3">
    <source>
        <dbReference type="ARBA" id="ARBA00047960"/>
    </source>
</evidence>
<comment type="similarity">
    <text evidence="1 4">Belongs to the GST superfamily. Kappa family.</text>
</comment>
<keyword evidence="2 4" id="KW-0808">Transferase</keyword>
<dbReference type="Proteomes" id="UP000246740">
    <property type="component" value="Unassembled WGS sequence"/>
</dbReference>
<dbReference type="PANTHER" id="PTHR42943:SF2">
    <property type="entry name" value="GLUTATHIONE S-TRANSFERASE KAPPA 1"/>
    <property type="match status" value="1"/>
</dbReference>
<dbReference type="Pfam" id="PF01323">
    <property type="entry name" value="DSBA"/>
    <property type="match status" value="1"/>
</dbReference>
<keyword evidence="8" id="KW-1185">Reference proteome</keyword>
<evidence type="ECO:0000313" key="8">
    <source>
        <dbReference type="Proteomes" id="UP000246740"/>
    </source>
</evidence>
<dbReference type="STRING" id="1882483.A0A317XVG1"/>
<dbReference type="InterPro" id="IPR036249">
    <property type="entry name" value="Thioredoxin-like_sf"/>
</dbReference>
<feature type="domain" description="DSBA-like thioredoxin" evidence="6">
    <location>
        <begin position="4"/>
        <end position="212"/>
    </location>
</feature>
<dbReference type="EMBL" id="KZ819189">
    <property type="protein sequence ID" value="PWZ01860.1"/>
    <property type="molecule type" value="Genomic_DNA"/>
</dbReference>
<dbReference type="InParanoid" id="A0A317XVG1"/>
<dbReference type="GO" id="GO:0005739">
    <property type="term" value="C:mitochondrion"/>
    <property type="evidence" value="ECO:0007669"/>
    <property type="project" value="TreeGrafter"/>
</dbReference>
<evidence type="ECO:0000256" key="5">
    <source>
        <dbReference type="PIRSR" id="PIRSR006386-1"/>
    </source>
</evidence>
<dbReference type="Gene3D" id="3.40.30.10">
    <property type="entry name" value="Glutaredoxin"/>
    <property type="match status" value="1"/>
</dbReference>
<proteinExistence type="inferred from homology"/>
<dbReference type="GO" id="GO:0004364">
    <property type="term" value="F:glutathione transferase activity"/>
    <property type="evidence" value="ECO:0007669"/>
    <property type="project" value="UniProtKB-UniRule"/>
</dbReference>
<dbReference type="FunFam" id="3.40.30.10:FF:000096">
    <property type="entry name" value="Glutathione S-transferase kappa"/>
    <property type="match status" value="1"/>
</dbReference>
<evidence type="ECO:0000313" key="7">
    <source>
        <dbReference type="EMBL" id="PWZ01860.1"/>
    </source>
</evidence>
<gene>
    <name evidence="7" type="ORF">BCV70DRAFT_198137</name>
</gene>
<dbReference type="AlphaFoldDB" id="A0A317XVG1"/>
<dbReference type="SUPFAM" id="SSF52833">
    <property type="entry name" value="Thioredoxin-like"/>
    <property type="match status" value="1"/>
</dbReference>
<sequence>MNKVQFYFDCVSPWSYVAFQVIRRYQSAWNLDITYKPINLGYVMKYSGNKPPISVPNKGAWMWGERDRAAVFYGVTLNPTKEFPINTQYVQTFLRTVSDLAPSELERAIEVMYAAIWHDDLPVATLQDLDAIVSKSSLFKQTQGQGQGGGSIKDQILEKAFAKETKVNLAKESQDLAENKGAFGMPWIITTRAKDGKEQAWFGSDRFEQIAAWLHVPYKGPFADGSVAKL</sequence>
<comment type="catalytic activity">
    <reaction evidence="3 4">
        <text>RX + glutathione = an S-substituted glutathione + a halide anion + H(+)</text>
        <dbReference type="Rhea" id="RHEA:16437"/>
        <dbReference type="ChEBI" id="CHEBI:15378"/>
        <dbReference type="ChEBI" id="CHEBI:16042"/>
        <dbReference type="ChEBI" id="CHEBI:17792"/>
        <dbReference type="ChEBI" id="CHEBI:57925"/>
        <dbReference type="ChEBI" id="CHEBI:90779"/>
        <dbReference type="EC" id="2.5.1.18"/>
    </reaction>
</comment>
<evidence type="ECO:0000256" key="4">
    <source>
        <dbReference type="PIRNR" id="PIRNR006386"/>
    </source>
</evidence>
<dbReference type="InterPro" id="IPR001853">
    <property type="entry name" value="DSBA-like_thioredoxin_dom"/>
</dbReference>
<evidence type="ECO:0000259" key="6">
    <source>
        <dbReference type="Pfam" id="PF01323"/>
    </source>
</evidence>
<dbReference type="OrthoDB" id="4664297at2759"/>
<name>A0A317XVG1_9BASI</name>
<reference evidence="7 8" key="1">
    <citation type="journal article" date="2018" name="Mol. Biol. Evol.">
        <title>Broad Genomic Sampling Reveals a Smut Pathogenic Ancestry of the Fungal Clade Ustilaginomycotina.</title>
        <authorList>
            <person name="Kijpornyongpan T."/>
            <person name="Mondo S.J."/>
            <person name="Barry K."/>
            <person name="Sandor L."/>
            <person name="Lee J."/>
            <person name="Lipzen A."/>
            <person name="Pangilinan J."/>
            <person name="LaButti K."/>
            <person name="Hainaut M."/>
            <person name="Henrissat B."/>
            <person name="Grigoriev I.V."/>
            <person name="Spatafora J.W."/>
            <person name="Aime M.C."/>
        </authorList>
    </citation>
    <scope>NUCLEOTIDE SEQUENCE [LARGE SCALE GENOMIC DNA]</scope>
    <source>
        <strain evidence="7 8">MCA 3645</strain>
    </source>
</reference>
<dbReference type="InterPro" id="IPR014440">
    <property type="entry name" value="HCCAis_GSTk"/>
</dbReference>
<dbReference type="GO" id="GO:0005777">
    <property type="term" value="C:peroxisome"/>
    <property type="evidence" value="ECO:0007669"/>
    <property type="project" value="TreeGrafter"/>
</dbReference>
<dbReference type="InterPro" id="IPR051924">
    <property type="entry name" value="GST_Kappa/NadH"/>
</dbReference>
<dbReference type="GO" id="GO:0004602">
    <property type="term" value="F:glutathione peroxidase activity"/>
    <property type="evidence" value="ECO:0007669"/>
    <property type="project" value="TreeGrafter"/>
</dbReference>
<dbReference type="PANTHER" id="PTHR42943">
    <property type="entry name" value="GLUTATHIONE S-TRANSFERASE KAPPA"/>
    <property type="match status" value="1"/>
</dbReference>
<feature type="active site" description="Nucleophile" evidence="5">
    <location>
        <position position="12"/>
    </location>
</feature>
<dbReference type="PIRSF" id="PIRSF006386">
    <property type="entry name" value="HCCAis_GSTk"/>
    <property type="match status" value="1"/>
</dbReference>
<dbReference type="GO" id="GO:0006749">
    <property type="term" value="P:glutathione metabolic process"/>
    <property type="evidence" value="ECO:0007669"/>
    <property type="project" value="TreeGrafter"/>
</dbReference>
<evidence type="ECO:0000256" key="2">
    <source>
        <dbReference type="ARBA" id="ARBA00022679"/>
    </source>
</evidence>
<evidence type="ECO:0000256" key="1">
    <source>
        <dbReference type="ARBA" id="ARBA00006494"/>
    </source>
</evidence>